<evidence type="ECO:0000313" key="4">
    <source>
        <dbReference type="EMBL" id="KOO38851.1"/>
    </source>
</evidence>
<dbReference type="InterPro" id="IPR009242">
    <property type="entry name" value="DUF896"/>
</dbReference>
<dbReference type="AlphaFoldDB" id="A0A0M0KJ04"/>
<proteinExistence type="inferred from homology"/>
<accession>A0A4Y7WSZ1</accession>
<dbReference type="RefSeq" id="WP_053430997.1">
    <property type="nucleotide sequence ID" value="NZ_CP040441.1"/>
</dbReference>
<feature type="compositionally biased region" description="Basic and acidic residues" evidence="3">
    <location>
        <begin position="63"/>
        <end position="79"/>
    </location>
</feature>
<accession>A0A0M0KJ04</accession>
<gene>
    <name evidence="4" type="ORF">AMD02_08210</name>
</gene>
<dbReference type="EMBL" id="LILD01000001">
    <property type="protein sequence ID" value="KOO38851.1"/>
    <property type="molecule type" value="Genomic_DNA"/>
</dbReference>
<dbReference type="HAMAP" id="MF_01103">
    <property type="entry name" value="UPF0291"/>
    <property type="match status" value="1"/>
</dbReference>
<reference evidence="4" key="1">
    <citation type="submission" date="2015-08" db="EMBL/GenBank/DDBJ databases">
        <title>Complete DNA Sequence of Pseudomonas syringae pv. actinidiae, the Causal Agent of Kiwifruit Canker Disease.</title>
        <authorList>
            <person name="Rikkerink E.H.A."/>
            <person name="Fineran P.C."/>
        </authorList>
    </citation>
    <scope>NUCLEOTIDE SEQUENCE</scope>
    <source>
        <strain evidence="4">DSM 13666</strain>
    </source>
</reference>
<dbReference type="PANTHER" id="PTHR37300:SF1">
    <property type="entry name" value="UPF0291 PROTEIN YNZC"/>
    <property type="match status" value="1"/>
</dbReference>
<dbReference type="PATRIC" id="fig|136160.3.peg.1973"/>
<comment type="caution">
    <text evidence="4">The sequence shown here is derived from an EMBL/GenBank/DDBJ whole genome shotgun (WGS) entry which is preliminary data.</text>
</comment>
<feature type="region of interest" description="Disordered" evidence="3">
    <location>
        <begin position="60"/>
        <end position="79"/>
    </location>
</feature>
<evidence type="ECO:0000256" key="3">
    <source>
        <dbReference type="SAM" id="MobiDB-lite"/>
    </source>
</evidence>
<dbReference type="GeneID" id="87597875"/>
<comment type="subcellular location">
    <subcellularLocation>
        <location evidence="2">Cytoplasm</location>
    </subcellularLocation>
</comment>
<protein>
    <recommendedName>
        <fullName evidence="2">UPF0291 protein AMD02_08210</fullName>
    </recommendedName>
</protein>
<sequence>MLSKQKIERINELAKRAKTTGLTDGELREQKKLREEYIQQFRQSFKNQLHSVTVVDGAGNDVTPDKLKQSKNKYRNDIH</sequence>
<name>A0A0M0KJ04_ALKHA</name>
<dbReference type="Gene3D" id="1.10.287.540">
    <property type="entry name" value="Helix hairpin bin"/>
    <property type="match status" value="1"/>
</dbReference>
<keyword evidence="1 2" id="KW-0963">Cytoplasm</keyword>
<evidence type="ECO:0000256" key="2">
    <source>
        <dbReference type="HAMAP-Rule" id="MF_01103"/>
    </source>
</evidence>
<dbReference type="Pfam" id="PF05979">
    <property type="entry name" value="DUF896"/>
    <property type="match status" value="1"/>
</dbReference>
<evidence type="ECO:0000256" key="1">
    <source>
        <dbReference type="ARBA" id="ARBA00022490"/>
    </source>
</evidence>
<organism evidence="4">
    <name type="scientific">Halalkalibacterium halodurans</name>
    <name type="common">Bacillus halodurans</name>
    <dbReference type="NCBI Taxonomy" id="86665"/>
    <lineage>
        <taxon>Bacteria</taxon>
        <taxon>Bacillati</taxon>
        <taxon>Bacillota</taxon>
        <taxon>Bacilli</taxon>
        <taxon>Bacillales</taxon>
        <taxon>Bacillaceae</taxon>
        <taxon>Halalkalibacterium (ex Joshi et al. 2022)</taxon>
    </lineage>
</organism>
<comment type="similarity">
    <text evidence="2">Belongs to the UPF0291 family.</text>
</comment>
<dbReference type="PANTHER" id="PTHR37300">
    <property type="entry name" value="UPF0291 PROTEIN CBO2609/CLC_2481"/>
    <property type="match status" value="1"/>
</dbReference>
<dbReference type="SUPFAM" id="SSF158221">
    <property type="entry name" value="YnzC-like"/>
    <property type="match status" value="1"/>
</dbReference>
<dbReference type="GO" id="GO:0005737">
    <property type="term" value="C:cytoplasm"/>
    <property type="evidence" value="ECO:0007669"/>
    <property type="project" value="UniProtKB-SubCell"/>
</dbReference>